<organism evidence="1">
    <name type="scientific">Veillonella ratti</name>
    <dbReference type="NCBI Taxonomy" id="103892"/>
    <lineage>
        <taxon>Bacteria</taxon>
        <taxon>Bacillati</taxon>
        <taxon>Bacillota</taxon>
        <taxon>Negativicutes</taxon>
        <taxon>Veillonellales</taxon>
        <taxon>Veillonellaceae</taxon>
        <taxon>Veillonella</taxon>
    </lineage>
</organism>
<dbReference type="PANTHER" id="PTHR30283">
    <property type="entry name" value="PEROXIDE STRESS RESPONSE PROTEIN YAAA"/>
    <property type="match status" value="1"/>
</dbReference>
<protein>
    <submittedName>
        <fullName evidence="1">Uncharacterized protein</fullName>
    </submittedName>
</protein>
<dbReference type="EMBL" id="CACRUX010000045">
    <property type="protein sequence ID" value="VYU06027.1"/>
    <property type="molecule type" value="Genomic_DNA"/>
</dbReference>
<dbReference type="PANTHER" id="PTHR30283:SF4">
    <property type="entry name" value="PEROXIDE STRESS RESISTANCE PROTEIN YAAA"/>
    <property type="match status" value="1"/>
</dbReference>
<dbReference type="Pfam" id="PF03883">
    <property type="entry name" value="H2O2_YaaD"/>
    <property type="match status" value="1"/>
</dbReference>
<gene>
    <name evidence="1" type="ORF">VRLFYP33_01144</name>
</gene>
<dbReference type="GO" id="GO:0033194">
    <property type="term" value="P:response to hydroperoxide"/>
    <property type="evidence" value="ECO:0007669"/>
    <property type="project" value="TreeGrafter"/>
</dbReference>
<name>A0A6N3BWN1_9FIRM</name>
<dbReference type="RefSeq" id="WP_021842324.1">
    <property type="nucleotide sequence ID" value="NZ_CACRUX010000045.1"/>
</dbReference>
<reference evidence="1" key="1">
    <citation type="submission" date="2019-11" db="EMBL/GenBank/DDBJ databases">
        <authorList>
            <person name="Feng L."/>
        </authorList>
    </citation>
    <scope>NUCLEOTIDE SEQUENCE</scope>
    <source>
        <strain evidence="1">VrattiLFYP33</strain>
    </source>
</reference>
<dbReference type="GO" id="GO:0005829">
    <property type="term" value="C:cytosol"/>
    <property type="evidence" value="ECO:0007669"/>
    <property type="project" value="TreeGrafter"/>
</dbReference>
<dbReference type="AlphaFoldDB" id="A0A6N3BWN1"/>
<accession>A0A6N3BWN1</accession>
<evidence type="ECO:0000313" key="1">
    <source>
        <dbReference type="EMBL" id="VYU06027.1"/>
    </source>
</evidence>
<sequence length="254" mass="28361">MKILLSPSKTKTLQGKATAPVFAKALTEAIVAHMQTLSAEAIMKALKVKEDMAADLVEFYQNYETAPEGAAALSYSGLAFKNLAWQDLSEKAQAFGNDHVCILSALYGVVTPQSPVTDYRLDLVDRIFAKNVITEPVAEDLLKDAKSLYDCWTGKVTAYFQKEDWLLNLASKEYSKLVTHPHIVTVEFLELKQGVWKQLSTSSKQMRGRLAHYMIAHELTEWTDLPAELDGFVKDTDLPATLTEPLTVAYRRSQ</sequence>
<dbReference type="InterPro" id="IPR005583">
    <property type="entry name" value="YaaA"/>
</dbReference>
<proteinExistence type="predicted"/>